<dbReference type="GO" id="GO:0030246">
    <property type="term" value="F:carbohydrate binding"/>
    <property type="evidence" value="ECO:0007669"/>
    <property type="project" value="InterPro"/>
</dbReference>
<accession>A0A2G0E8G3</accession>
<dbReference type="InterPro" id="IPR008183">
    <property type="entry name" value="Aldose_1/G6P_1-epimerase"/>
</dbReference>
<evidence type="ECO:0000256" key="6">
    <source>
        <dbReference type="ARBA" id="ARBA00033373"/>
    </source>
</evidence>
<comment type="similarity">
    <text evidence="1">Belongs to the aldose epimerase family.</text>
</comment>
<gene>
    <name evidence="7" type="ORF">CQR37_12250</name>
</gene>
<evidence type="ECO:0000256" key="4">
    <source>
        <dbReference type="ARBA" id="ARBA00023277"/>
    </source>
</evidence>
<evidence type="ECO:0000313" key="7">
    <source>
        <dbReference type="EMBL" id="PHL20769.1"/>
    </source>
</evidence>
<dbReference type="PROSITE" id="PS00545">
    <property type="entry name" value="ALDOSE_1_EPIMERASE"/>
    <property type="match status" value="1"/>
</dbReference>
<keyword evidence="3" id="KW-0413">Isomerase</keyword>
<sequence>MPEPSISVTPIPNTELKKITLKNDELTVVLLNYGARLHQIFAPDNKGHLENVLLSYDELSDVLTDESFFGATVGPVAGRIRNATWGNHQLEKNAGNHHIHGGTNGWSFQYWDVEVFKNPQSIGVVFYLQDTFSDYPGPITATITYQLTANSLEMITKTNSPVETICNPTNHAYFNLSGNGKRDIDTHELAVQAESLLVLDEDKLPTGEQITQADLPINFKKPHTIEEILNAYPEGLDDVFVLTTPKRSKKVLCLSEKQSGRQLSIATTNKSVVLFSTTGFEADFMINGKHMHSNYGLAIEPQEFPDLVHLPELGSIALYPGQEKVNHTTYQFTILPNEQIANTQ</sequence>
<dbReference type="GO" id="GO:0006006">
    <property type="term" value="P:glucose metabolic process"/>
    <property type="evidence" value="ECO:0007669"/>
    <property type="project" value="TreeGrafter"/>
</dbReference>
<dbReference type="Proteomes" id="UP000224303">
    <property type="component" value="Unassembled WGS sequence"/>
</dbReference>
<dbReference type="PANTHER" id="PTHR10091">
    <property type="entry name" value="ALDOSE-1-EPIMERASE"/>
    <property type="match status" value="1"/>
</dbReference>
<evidence type="ECO:0000313" key="8">
    <source>
        <dbReference type="Proteomes" id="UP000224303"/>
    </source>
</evidence>
<proteinExistence type="inferred from homology"/>
<dbReference type="AlphaFoldDB" id="A0A2G0E8G3"/>
<dbReference type="Pfam" id="PF01263">
    <property type="entry name" value="Aldose_epim"/>
    <property type="match status" value="1"/>
</dbReference>
<protein>
    <recommendedName>
        <fullName evidence="2">Aldose 1-epimerase</fullName>
    </recommendedName>
    <alternativeName>
        <fullName evidence="6">Galactose mutarotase</fullName>
    </alternativeName>
    <alternativeName>
        <fullName evidence="5">Type-1 mutarotase</fullName>
    </alternativeName>
</protein>
<keyword evidence="4" id="KW-0119">Carbohydrate metabolism</keyword>
<dbReference type="GO" id="GO:0005737">
    <property type="term" value="C:cytoplasm"/>
    <property type="evidence" value="ECO:0007669"/>
    <property type="project" value="TreeGrafter"/>
</dbReference>
<evidence type="ECO:0000256" key="5">
    <source>
        <dbReference type="ARBA" id="ARBA00032300"/>
    </source>
</evidence>
<dbReference type="InterPro" id="IPR011013">
    <property type="entry name" value="Gal_mutarotase_sf_dom"/>
</dbReference>
<comment type="caution">
    <text evidence="7">The sequence shown here is derived from an EMBL/GenBank/DDBJ whole genome shotgun (WGS) entry which is preliminary data.</text>
</comment>
<dbReference type="InterPro" id="IPR047215">
    <property type="entry name" value="Galactose_mutarotase-like"/>
</dbReference>
<organism evidence="7 8">
    <name type="scientific">Enterococcus faecium</name>
    <name type="common">Streptococcus faecium</name>
    <dbReference type="NCBI Taxonomy" id="1352"/>
    <lineage>
        <taxon>Bacteria</taxon>
        <taxon>Bacillati</taxon>
        <taxon>Bacillota</taxon>
        <taxon>Bacilli</taxon>
        <taxon>Lactobacillales</taxon>
        <taxon>Enterococcaceae</taxon>
        <taxon>Enterococcus</taxon>
    </lineage>
</organism>
<evidence type="ECO:0000256" key="2">
    <source>
        <dbReference type="ARBA" id="ARBA00014165"/>
    </source>
</evidence>
<dbReference type="GO" id="GO:0033499">
    <property type="term" value="P:galactose catabolic process via UDP-galactose, Leloir pathway"/>
    <property type="evidence" value="ECO:0007669"/>
    <property type="project" value="TreeGrafter"/>
</dbReference>
<evidence type="ECO:0000256" key="1">
    <source>
        <dbReference type="ARBA" id="ARBA00006206"/>
    </source>
</evidence>
<dbReference type="InterPro" id="IPR018052">
    <property type="entry name" value="Ald1_epimerase_CS"/>
</dbReference>
<name>A0A2G0E8G3_ENTFC</name>
<dbReference type="GO" id="GO:0004034">
    <property type="term" value="F:aldose 1-epimerase activity"/>
    <property type="evidence" value="ECO:0007669"/>
    <property type="project" value="TreeGrafter"/>
</dbReference>
<reference evidence="7 8" key="1">
    <citation type="submission" date="2017-10" db="EMBL/GenBank/DDBJ databases">
        <title>Draft genomes of the Enterococcus faecium isolated from human feces before and after Helicobacter pylori eradication therapy.</title>
        <authorList>
            <person name="Prianichniikov N.A."/>
            <person name="Glushchenko O.E."/>
            <person name="Malakhova M.V."/>
        </authorList>
    </citation>
    <scope>NUCLEOTIDE SEQUENCE [LARGE SCALE GENOMIC DNA]</scope>
    <source>
        <strain evidence="7 8">Hp_5-7</strain>
    </source>
</reference>
<dbReference type="PANTHER" id="PTHR10091:SF0">
    <property type="entry name" value="GALACTOSE MUTAROTASE"/>
    <property type="match status" value="1"/>
</dbReference>
<dbReference type="EMBL" id="PCGC01000037">
    <property type="protein sequence ID" value="PHL20769.1"/>
    <property type="molecule type" value="Genomic_DNA"/>
</dbReference>
<dbReference type="CDD" id="cd09019">
    <property type="entry name" value="galactose_mutarotase_like"/>
    <property type="match status" value="1"/>
</dbReference>
<dbReference type="SUPFAM" id="SSF74650">
    <property type="entry name" value="Galactose mutarotase-like"/>
    <property type="match status" value="1"/>
</dbReference>
<dbReference type="RefSeq" id="WP_002311050.1">
    <property type="nucleotide sequence ID" value="NZ_CABGTW010000039.1"/>
</dbReference>
<evidence type="ECO:0000256" key="3">
    <source>
        <dbReference type="ARBA" id="ARBA00023235"/>
    </source>
</evidence>
<dbReference type="InterPro" id="IPR014718">
    <property type="entry name" value="GH-type_carb-bd"/>
</dbReference>
<dbReference type="Gene3D" id="2.70.98.10">
    <property type="match status" value="1"/>
</dbReference>